<dbReference type="Gene3D" id="3.20.20.70">
    <property type="entry name" value="Aldolase class I"/>
    <property type="match status" value="1"/>
</dbReference>
<dbReference type="OrthoDB" id="9805177at2"/>
<sequence length="213" mass="21869">MDLIAELKAWRSLCIIRAPQIADPAGLGKTLVEAGLPIVEFSFTTPNAPRLMEQAAKVDGLILGAGTVMTEQDARDAINAGAKFLLTPGLRPKVAAEAVRQGVPVVLGAMTPTEVADAVDMGATAVKVFPAARLGPAYFKDLHGPYPGTPLVATGGLNAANAAEYLEAGALAVTAGSGVVSPALAAESRLDEIGLRAREFVDAVATARVTEKN</sequence>
<gene>
    <name evidence="6" type="ORF">SAMN05661093_04002</name>
</gene>
<accession>A0A1W2E7K6</accession>
<dbReference type="RefSeq" id="WP_084428413.1">
    <property type="nucleotide sequence ID" value="NZ_FWXV01000003.1"/>
</dbReference>
<keyword evidence="7" id="KW-1185">Reference proteome</keyword>
<keyword evidence="5" id="KW-0119">Carbohydrate metabolism</keyword>
<proteinExistence type="inferred from homology"/>
<comment type="subunit">
    <text evidence="3">Homotrimer.</text>
</comment>
<evidence type="ECO:0000313" key="6">
    <source>
        <dbReference type="EMBL" id="SMD05744.1"/>
    </source>
</evidence>
<dbReference type="PANTHER" id="PTHR30246:SF1">
    <property type="entry name" value="2-DEHYDRO-3-DEOXY-6-PHOSPHOGALACTONATE ALDOLASE-RELATED"/>
    <property type="match status" value="1"/>
</dbReference>
<dbReference type="Proteomes" id="UP000192674">
    <property type="component" value="Unassembled WGS sequence"/>
</dbReference>
<protein>
    <submittedName>
        <fullName evidence="6">2-dehydro-3-deoxyphosphogluconate aldolase / (4S)-4-hydroxy-2-oxoglutarate aldolase</fullName>
    </submittedName>
</protein>
<dbReference type="AlphaFoldDB" id="A0A1W2E7K6"/>
<evidence type="ECO:0000256" key="5">
    <source>
        <dbReference type="ARBA" id="ARBA00023277"/>
    </source>
</evidence>
<dbReference type="PANTHER" id="PTHR30246">
    <property type="entry name" value="2-KETO-3-DEOXY-6-PHOSPHOGLUCONATE ALDOLASE"/>
    <property type="match status" value="1"/>
</dbReference>
<evidence type="ECO:0000313" key="7">
    <source>
        <dbReference type="Proteomes" id="UP000192674"/>
    </source>
</evidence>
<reference evidence="6 7" key="1">
    <citation type="submission" date="2017-04" db="EMBL/GenBank/DDBJ databases">
        <authorList>
            <person name="Afonso C.L."/>
            <person name="Miller P.J."/>
            <person name="Scott M.A."/>
            <person name="Spackman E."/>
            <person name="Goraichik I."/>
            <person name="Dimitrov K.M."/>
            <person name="Suarez D.L."/>
            <person name="Swayne D.E."/>
        </authorList>
    </citation>
    <scope>NUCLEOTIDE SEQUENCE [LARGE SCALE GENOMIC DNA]</scope>
    <source>
        <strain evidence="6 7">DSM 43828</strain>
    </source>
</reference>
<dbReference type="EMBL" id="FWXV01000003">
    <property type="protein sequence ID" value="SMD05744.1"/>
    <property type="molecule type" value="Genomic_DNA"/>
</dbReference>
<comment type="pathway">
    <text evidence="1">Carbohydrate acid metabolism.</text>
</comment>
<dbReference type="InterPro" id="IPR013785">
    <property type="entry name" value="Aldolase_TIM"/>
</dbReference>
<dbReference type="Pfam" id="PF01081">
    <property type="entry name" value="Aldolase"/>
    <property type="match status" value="1"/>
</dbReference>
<evidence type="ECO:0000256" key="1">
    <source>
        <dbReference type="ARBA" id="ARBA00004761"/>
    </source>
</evidence>
<organism evidence="6 7">
    <name type="scientific">Kibdelosporangium aridum</name>
    <dbReference type="NCBI Taxonomy" id="2030"/>
    <lineage>
        <taxon>Bacteria</taxon>
        <taxon>Bacillati</taxon>
        <taxon>Actinomycetota</taxon>
        <taxon>Actinomycetes</taxon>
        <taxon>Pseudonocardiales</taxon>
        <taxon>Pseudonocardiaceae</taxon>
        <taxon>Kibdelosporangium</taxon>
    </lineage>
</organism>
<keyword evidence="4" id="KW-0456">Lyase</keyword>
<dbReference type="NCBIfam" id="TIGR01182">
    <property type="entry name" value="eda"/>
    <property type="match status" value="1"/>
</dbReference>
<comment type="similarity">
    <text evidence="2">Belongs to the KHG/KDPG aldolase family.</text>
</comment>
<dbReference type="SUPFAM" id="SSF51569">
    <property type="entry name" value="Aldolase"/>
    <property type="match status" value="1"/>
</dbReference>
<name>A0A1W2E7K6_KIBAR</name>
<evidence type="ECO:0000256" key="2">
    <source>
        <dbReference type="ARBA" id="ARBA00006906"/>
    </source>
</evidence>
<dbReference type="GO" id="GO:0016829">
    <property type="term" value="F:lyase activity"/>
    <property type="evidence" value="ECO:0007669"/>
    <property type="project" value="UniProtKB-KW"/>
</dbReference>
<dbReference type="CDD" id="cd00452">
    <property type="entry name" value="KDPG_aldolase"/>
    <property type="match status" value="1"/>
</dbReference>
<evidence type="ECO:0000256" key="3">
    <source>
        <dbReference type="ARBA" id="ARBA00011233"/>
    </source>
</evidence>
<dbReference type="InterPro" id="IPR000887">
    <property type="entry name" value="Aldlse_KDPG_KHG"/>
</dbReference>
<evidence type="ECO:0000256" key="4">
    <source>
        <dbReference type="ARBA" id="ARBA00023239"/>
    </source>
</evidence>